<proteinExistence type="inferred from homology"/>
<comment type="subcellular location">
    <subcellularLocation>
        <location evidence="1">Cell membrane</location>
        <topology evidence="1">Multi-pass membrane protein</topology>
    </subcellularLocation>
</comment>
<evidence type="ECO:0000256" key="6">
    <source>
        <dbReference type="ARBA" id="ARBA00022692"/>
    </source>
</evidence>
<dbReference type="Pfam" id="PF13367">
    <property type="entry name" value="PrsW-protease"/>
    <property type="match status" value="1"/>
</dbReference>
<feature type="transmembrane region" description="Helical" evidence="12">
    <location>
        <begin position="188"/>
        <end position="207"/>
    </location>
</feature>
<keyword evidence="7 11" id="KW-0378">Hydrolase</keyword>
<comment type="similarity">
    <text evidence="2 11">Belongs to the protease PrsW family.</text>
</comment>
<dbReference type="RefSeq" id="WP_066262626.1">
    <property type="nucleotide sequence ID" value="NZ_JARMAB010000027.1"/>
</dbReference>
<evidence type="ECO:0000256" key="3">
    <source>
        <dbReference type="ARBA" id="ARBA00018997"/>
    </source>
</evidence>
<evidence type="ECO:0000313" key="13">
    <source>
        <dbReference type="EMBL" id="MED1204896.1"/>
    </source>
</evidence>
<dbReference type="Proteomes" id="UP001341444">
    <property type="component" value="Unassembled WGS sequence"/>
</dbReference>
<dbReference type="GO" id="GO:0008233">
    <property type="term" value="F:peptidase activity"/>
    <property type="evidence" value="ECO:0007669"/>
    <property type="project" value="UniProtKB-KW"/>
</dbReference>
<evidence type="ECO:0000256" key="10">
    <source>
        <dbReference type="ARBA" id="ARBA00030345"/>
    </source>
</evidence>
<feature type="transmembrane region" description="Helical" evidence="12">
    <location>
        <begin position="6"/>
        <end position="21"/>
    </location>
</feature>
<dbReference type="EMBL" id="JARMAB010000027">
    <property type="protein sequence ID" value="MED1204896.1"/>
    <property type="molecule type" value="Genomic_DNA"/>
</dbReference>
<keyword evidence="4 11" id="KW-1003">Cell membrane</keyword>
<name>A0ABU6MJM8_9BACI</name>
<comment type="caution">
    <text evidence="13">The sequence shown here is derived from an EMBL/GenBank/DDBJ whole genome shotgun (WGS) entry which is preliminary data.</text>
</comment>
<accession>A0ABU6MJM8</accession>
<evidence type="ECO:0000256" key="7">
    <source>
        <dbReference type="ARBA" id="ARBA00022801"/>
    </source>
</evidence>
<dbReference type="PANTHER" id="PTHR36844">
    <property type="entry name" value="PROTEASE PRSW"/>
    <property type="match status" value="1"/>
</dbReference>
<evidence type="ECO:0000256" key="5">
    <source>
        <dbReference type="ARBA" id="ARBA00022670"/>
    </source>
</evidence>
<dbReference type="InterPro" id="IPR026898">
    <property type="entry name" value="PrsW"/>
</dbReference>
<dbReference type="InterPro" id="IPR023596">
    <property type="entry name" value="Peptidase_PrsW_arch/bac"/>
</dbReference>
<dbReference type="PANTHER" id="PTHR36844:SF1">
    <property type="entry name" value="PROTEASE PRSW"/>
    <property type="match status" value="1"/>
</dbReference>
<keyword evidence="8 12" id="KW-1133">Transmembrane helix</keyword>
<evidence type="ECO:0000256" key="4">
    <source>
        <dbReference type="ARBA" id="ARBA00022475"/>
    </source>
</evidence>
<evidence type="ECO:0000256" key="11">
    <source>
        <dbReference type="PIRNR" id="PIRNR016933"/>
    </source>
</evidence>
<keyword evidence="6 12" id="KW-0812">Transmembrane</keyword>
<feature type="transmembrane region" description="Helical" evidence="12">
    <location>
        <begin position="60"/>
        <end position="87"/>
    </location>
</feature>
<evidence type="ECO:0000256" key="2">
    <source>
        <dbReference type="ARBA" id="ARBA00009165"/>
    </source>
</evidence>
<keyword evidence="9 11" id="KW-0472">Membrane</keyword>
<evidence type="ECO:0000256" key="12">
    <source>
        <dbReference type="SAM" id="Phobius"/>
    </source>
</evidence>
<protein>
    <recommendedName>
        <fullName evidence="3 11">Protease PrsW</fullName>
        <ecNumber evidence="11">3.4.-.-</ecNumber>
    </recommendedName>
    <alternativeName>
        <fullName evidence="10 11">Protease responsible for activating sigma-W</fullName>
    </alternativeName>
</protein>
<sequence>MLMVLSAGIAPGLALLSYFYLKDQFNPEPIRLVVKTFLLGSVITFPIMFIQHVLTTENIFMGHIANAFLASSLPEEFFKWFIVYFVIFHHDQFNEPYDGIVYCVSVSLGFATVENILYILANGLQVALGRALMPVSSHALFGVIMGYYFGKGKFTIDNKKASWLFMALIIPYLLHGLYDYIFLIEKRWVTYIIPFMLFLWWLGMRKVKHARHLTRKMHEKVQLAGNQNFD</sequence>
<reference evidence="13 14" key="1">
    <citation type="submission" date="2023-03" db="EMBL/GenBank/DDBJ databases">
        <title>Bacillus Genome Sequencing.</title>
        <authorList>
            <person name="Dunlap C."/>
        </authorList>
    </citation>
    <scope>NUCLEOTIDE SEQUENCE [LARGE SCALE GENOMIC DNA]</scope>
    <source>
        <strain evidence="13 14">B-23453</strain>
    </source>
</reference>
<keyword evidence="5 11" id="KW-0645">Protease</keyword>
<evidence type="ECO:0000313" key="14">
    <source>
        <dbReference type="Proteomes" id="UP001341444"/>
    </source>
</evidence>
<keyword evidence="14" id="KW-1185">Reference proteome</keyword>
<evidence type="ECO:0000256" key="9">
    <source>
        <dbReference type="ARBA" id="ARBA00023136"/>
    </source>
</evidence>
<feature type="transmembrane region" description="Helical" evidence="12">
    <location>
        <begin position="33"/>
        <end position="54"/>
    </location>
</feature>
<dbReference type="PIRSF" id="PIRSF016933">
    <property type="entry name" value="PrsW"/>
    <property type="match status" value="1"/>
</dbReference>
<dbReference type="GO" id="GO:0006508">
    <property type="term" value="P:proteolysis"/>
    <property type="evidence" value="ECO:0007669"/>
    <property type="project" value="UniProtKB-KW"/>
</dbReference>
<dbReference type="EC" id="3.4.-.-" evidence="11"/>
<feature type="transmembrane region" description="Helical" evidence="12">
    <location>
        <begin position="99"/>
        <end position="121"/>
    </location>
</feature>
<evidence type="ECO:0000256" key="1">
    <source>
        <dbReference type="ARBA" id="ARBA00004651"/>
    </source>
</evidence>
<feature type="transmembrane region" description="Helical" evidence="12">
    <location>
        <begin position="127"/>
        <end position="149"/>
    </location>
</feature>
<dbReference type="NCBIfam" id="NF033739">
    <property type="entry name" value="intramemb_PrsW"/>
    <property type="match status" value="1"/>
</dbReference>
<feature type="transmembrane region" description="Helical" evidence="12">
    <location>
        <begin position="161"/>
        <end position="182"/>
    </location>
</feature>
<evidence type="ECO:0000256" key="8">
    <source>
        <dbReference type="ARBA" id="ARBA00022989"/>
    </source>
</evidence>
<gene>
    <name evidence="13" type="primary">prsW</name>
    <name evidence="13" type="ORF">P4T90_17770</name>
</gene>
<comment type="function">
    <text evidence="11">Involved in the degradation of specific anti-sigma factors.</text>
</comment>
<organism evidence="13 14">
    <name type="scientific">Heyndrickxia acidicola</name>
    <dbReference type="NCBI Taxonomy" id="209389"/>
    <lineage>
        <taxon>Bacteria</taxon>
        <taxon>Bacillati</taxon>
        <taxon>Bacillota</taxon>
        <taxon>Bacilli</taxon>
        <taxon>Bacillales</taxon>
        <taxon>Bacillaceae</taxon>
        <taxon>Heyndrickxia</taxon>
    </lineage>
</organism>